<evidence type="ECO:0000256" key="3">
    <source>
        <dbReference type="ARBA" id="ARBA00022898"/>
    </source>
</evidence>
<evidence type="ECO:0000256" key="8">
    <source>
        <dbReference type="PIRSR" id="PIRSR001434-2"/>
    </source>
</evidence>
<evidence type="ECO:0000313" key="11">
    <source>
        <dbReference type="EMBL" id="XBY46111.1"/>
    </source>
</evidence>
<evidence type="ECO:0000256" key="2">
    <source>
        <dbReference type="ARBA" id="ARBA00009077"/>
    </source>
</evidence>
<comment type="pathway">
    <text evidence="5">Amino-acid biosynthesis; L-methionine biosynthesis via de novo pathway; L-homocysteine from L-cystathionine: step 1/1.</text>
</comment>
<feature type="modified residue" description="N6-(pyridoxal phosphate)lysine" evidence="8">
    <location>
        <position position="209"/>
    </location>
</feature>
<gene>
    <name evidence="11" type="primary">metC</name>
    <name evidence="11" type="ORF">ABS361_07740</name>
</gene>
<dbReference type="GO" id="GO:0047804">
    <property type="term" value="F:cysteine-S-conjugate beta-lyase activity"/>
    <property type="evidence" value="ECO:0007669"/>
    <property type="project" value="UniProtKB-EC"/>
</dbReference>
<evidence type="ECO:0000256" key="6">
    <source>
        <dbReference type="ARBA" id="ARBA00047517"/>
    </source>
</evidence>
<comment type="catalytic activity">
    <reaction evidence="6">
        <text>L,L-cystathionine + H2O = L-homocysteine + pyruvate + NH4(+)</text>
        <dbReference type="Rhea" id="RHEA:13965"/>
        <dbReference type="ChEBI" id="CHEBI:15361"/>
        <dbReference type="ChEBI" id="CHEBI:15377"/>
        <dbReference type="ChEBI" id="CHEBI:28938"/>
        <dbReference type="ChEBI" id="CHEBI:58161"/>
        <dbReference type="ChEBI" id="CHEBI:58199"/>
    </reaction>
</comment>
<dbReference type="FunFam" id="3.40.640.10:FF:000046">
    <property type="entry name" value="Cystathionine gamma-lyase"/>
    <property type="match status" value="1"/>
</dbReference>
<dbReference type="InterPro" id="IPR054542">
    <property type="entry name" value="Cys_met_metab_PP"/>
</dbReference>
<dbReference type="InterPro" id="IPR006233">
    <property type="entry name" value="Cys_b_lyase_bac"/>
</dbReference>
<dbReference type="PANTHER" id="PTHR43500:SF1">
    <property type="entry name" value="CYSTATHIONINE BETA-LYASE-RELATED"/>
    <property type="match status" value="1"/>
</dbReference>
<dbReference type="GO" id="GO:0030170">
    <property type="term" value="F:pyridoxal phosphate binding"/>
    <property type="evidence" value="ECO:0007669"/>
    <property type="project" value="InterPro"/>
</dbReference>
<feature type="compositionally biased region" description="Polar residues" evidence="10">
    <location>
        <begin position="1"/>
        <end position="17"/>
    </location>
</feature>
<dbReference type="PROSITE" id="PS00868">
    <property type="entry name" value="CYS_MET_METAB_PP"/>
    <property type="match status" value="1"/>
</dbReference>
<protein>
    <submittedName>
        <fullName evidence="11">Cystathionine beta-lyase</fullName>
        <ecNumber evidence="11">4.4.1.13</ecNumber>
    </submittedName>
</protein>
<dbReference type="InterPro" id="IPR000277">
    <property type="entry name" value="Cys/Met-Metab_PyrdxlP-dep_enz"/>
</dbReference>
<dbReference type="InterPro" id="IPR015422">
    <property type="entry name" value="PyrdxlP-dep_Trfase_small"/>
</dbReference>
<dbReference type="RefSeq" id="WP_407051209.1">
    <property type="nucleotide sequence ID" value="NZ_CP158568.1"/>
</dbReference>
<dbReference type="NCBIfam" id="TIGR01324">
    <property type="entry name" value="cysta_beta_ly_B"/>
    <property type="match status" value="1"/>
</dbReference>
<dbReference type="Gene3D" id="3.40.640.10">
    <property type="entry name" value="Type I PLP-dependent aspartate aminotransferase-like (Major domain)"/>
    <property type="match status" value="1"/>
</dbReference>
<evidence type="ECO:0000256" key="1">
    <source>
        <dbReference type="ARBA" id="ARBA00001933"/>
    </source>
</evidence>
<dbReference type="CDD" id="cd00614">
    <property type="entry name" value="CGS_like"/>
    <property type="match status" value="1"/>
</dbReference>
<evidence type="ECO:0000256" key="4">
    <source>
        <dbReference type="ARBA" id="ARBA00023239"/>
    </source>
</evidence>
<dbReference type="SUPFAM" id="SSF53383">
    <property type="entry name" value="PLP-dependent transferases"/>
    <property type="match status" value="1"/>
</dbReference>
<comment type="cofactor">
    <cofactor evidence="1 9">
        <name>pyridoxal 5'-phosphate</name>
        <dbReference type="ChEBI" id="CHEBI:597326"/>
    </cofactor>
</comment>
<sequence>MSKSIPNRNRSVETIVTHSGRPDPRDTPFVNTPVVRASTVLFENLAATKNPGTKYVYGRRGTPTSEALTDVLSELEGAAGTLVTPSGLAAVSIALLSVLSTGDHLLMTDSAYGPTRLFCEGVLKRYGVETTYYDPLIGADIAGLIRPNTRAVFMESPGSLTFEVQDVPAIVAAAKARGIVTLIDNTWATPVYFKPLAHGIDIALMAGTKYVVGHSDAMIGTIACAESVWAAVKRTYGDMGMFTGPDDMYLALRGLRTMPVRLARHFESALTVARWLEQRSEVARVLHPALPSDPGHAIWKRDFGGASGLFAFELQPVAHERIAAMIDGLELFGIGYSWGGFESLVTLVDLKGIRTASAAPTRPVVRLHVGLEDPADLIADLDAGFSRLAGG</sequence>
<dbReference type="InterPro" id="IPR015421">
    <property type="entry name" value="PyrdxlP-dep_Trfase_major"/>
</dbReference>
<dbReference type="Gene3D" id="3.90.1150.10">
    <property type="entry name" value="Aspartate Aminotransferase, domain 1"/>
    <property type="match status" value="1"/>
</dbReference>
<dbReference type="GO" id="GO:0019346">
    <property type="term" value="P:transsulfuration"/>
    <property type="evidence" value="ECO:0007669"/>
    <property type="project" value="InterPro"/>
</dbReference>
<proteinExistence type="inferred from homology"/>
<dbReference type="KEGG" id="mflg:ABS361_07740"/>
<dbReference type="AlphaFoldDB" id="A0AAU7XEX0"/>
<evidence type="ECO:0000256" key="5">
    <source>
        <dbReference type="ARBA" id="ARBA00046315"/>
    </source>
</evidence>
<comment type="similarity">
    <text evidence="2 9">Belongs to the trans-sulfuration enzymes family.</text>
</comment>
<dbReference type="EMBL" id="CP158568">
    <property type="protein sequence ID" value="XBY46111.1"/>
    <property type="molecule type" value="Genomic_DNA"/>
</dbReference>
<dbReference type="PIRSF" id="PIRSF001434">
    <property type="entry name" value="CGS"/>
    <property type="match status" value="1"/>
</dbReference>
<comment type="catalytic activity">
    <reaction evidence="7">
        <text>an S-substituted L-cysteine + H2O = a thiol + pyruvate + NH4(+)</text>
        <dbReference type="Rhea" id="RHEA:18121"/>
        <dbReference type="ChEBI" id="CHEBI:15361"/>
        <dbReference type="ChEBI" id="CHEBI:15377"/>
        <dbReference type="ChEBI" id="CHEBI:28938"/>
        <dbReference type="ChEBI" id="CHEBI:29256"/>
        <dbReference type="ChEBI" id="CHEBI:58717"/>
        <dbReference type="EC" id="4.4.1.13"/>
    </reaction>
</comment>
<organism evidence="11">
    <name type="scientific">Methyloraptor flagellatus</name>
    <dbReference type="NCBI Taxonomy" id="3162530"/>
    <lineage>
        <taxon>Bacteria</taxon>
        <taxon>Pseudomonadati</taxon>
        <taxon>Pseudomonadota</taxon>
        <taxon>Alphaproteobacteria</taxon>
        <taxon>Hyphomicrobiales</taxon>
        <taxon>Ancalomicrobiaceae</taxon>
        <taxon>Methyloraptor</taxon>
    </lineage>
</organism>
<evidence type="ECO:0000256" key="9">
    <source>
        <dbReference type="RuleBase" id="RU362118"/>
    </source>
</evidence>
<dbReference type="InterPro" id="IPR015424">
    <property type="entry name" value="PyrdxlP-dep_Trfase"/>
</dbReference>
<name>A0AAU7XEX0_9HYPH</name>
<dbReference type="Pfam" id="PF01053">
    <property type="entry name" value="Cys_Met_Meta_PP"/>
    <property type="match status" value="1"/>
</dbReference>
<reference evidence="11" key="1">
    <citation type="submission" date="2024-06" db="EMBL/GenBank/DDBJ databases">
        <title>Methylostella associata gen. nov., sp. nov., a novel Ancalomicrobiaceae-affiliated facultatively methylotrophic bacteria that feed on methanotrophs of the genus Methylococcus.</title>
        <authorList>
            <person name="Saltykova V."/>
            <person name="Danilova O.V."/>
            <person name="Oshkin I.Y."/>
            <person name="Belova S.E."/>
            <person name="Pimenov N.V."/>
            <person name="Dedysh S.N."/>
        </authorList>
    </citation>
    <scope>NUCLEOTIDE SEQUENCE</scope>
    <source>
        <strain evidence="11">S20</strain>
    </source>
</reference>
<dbReference type="PANTHER" id="PTHR43500">
    <property type="entry name" value="CYSTATHIONINE BETA-LYASE-RELATED"/>
    <property type="match status" value="1"/>
</dbReference>
<keyword evidence="4 11" id="KW-0456">Lyase</keyword>
<dbReference type="EC" id="4.4.1.13" evidence="11"/>
<keyword evidence="3 8" id="KW-0663">Pyridoxal phosphate</keyword>
<evidence type="ECO:0000256" key="10">
    <source>
        <dbReference type="SAM" id="MobiDB-lite"/>
    </source>
</evidence>
<dbReference type="GO" id="GO:0019450">
    <property type="term" value="P:L-cysteine catabolic process to pyruvate"/>
    <property type="evidence" value="ECO:0007669"/>
    <property type="project" value="TreeGrafter"/>
</dbReference>
<feature type="region of interest" description="Disordered" evidence="10">
    <location>
        <begin position="1"/>
        <end position="30"/>
    </location>
</feature>
<accession>A0AAU7XEX0</accession>
<evidence type="ECO:0000256" key="7">
    <source>
        <dbReference type="ARBA" id="ARBA00047625"/>
    </source>
</evidence>